<evidence type="ECO:0000313" key="4">
    <source>
        <dbReference type="Proteomes" id="UP000616201"/>
    </source>
</evidence>
<proteinExistence type="predicted"/>
<dbReference type="Proteomes" id="UP000616201">
    <property type="component" value="Unassembled WGS sequence"/>
</dbReference>
<evidence type="ECO:0000256" key="1">
    <source>
        <dbReference type="SAM" id="SignalP"/>
    </source>
</evidence>
<dbReference type="NCBIfam" id="TIGR04131">
    <property type="entry name" value="Bac_Flav_CTERM"/>
    <property type="match status" value="1"/>
</dbReference>
<evidence type="ECO:0000259" key="2">
    <source>
        <dbReference type="Pfam" id="PF24346"/>
    </source>
</evidence>
<comment type="caution">
    <text evidence="3">The sequence shown here is derived from an EMBL/GenBank/DDBJ whole genome shotgun (WGS) entry which is preliminary data.</text>
</comment>
<dbReference type="Pfam" id="PF17963">
    <property type="entry name" value="Big_9"/>
    <property type="match status" value="2"/>
</dbReference>
<evidence type="ECO:0000313" key="3">
    <source>
        <dbReference type="EMBL" id="MBE8712622.1"/>
    </source>
</evidence>
<feature type="domain" description="DUF7507" evidence="2">
    <location>
        <begin position="807"/>
        <end position="902"/>
    </location>
</feature>
<keyword evidence="3" id="KW-0456">Lyase</keyword>
<feature type="domain" description="DUF7507" evidence="2">
    <location>
        <begin position="698"/>
        <end position="788"/>
    </location>
</feature>
<dbReference type="Pfam" id="PF24346">
    <property type="entry name" value="DUF7507"/>
    <property type="match status" value="2"/>
</dbReference>
<dbReference type="InterPro" id="IPR047589">
    <property type="entry name" value="DUF11_rpt"/>
</dbReference>
<dbReference type="NCBIfam" id="TIGR01451">
    <property type="entry name" value="B_ant_repeat"/>
    <property type="match status" value="1"/>
</dbReference>
<dbReference type="Pfam" id="PF13585">
    <property type="entry name" value="CHU_C"/>
    <property type="match status" value="1"/>
</dbReference>
<dbReference type="GO" id="GO:0016829">
    <property type="term" value="F:lyase activity"/>
    <property type="evidence" value="ECO:0007669"/>
    <property type="project" value="UniProtKB-KW"/>
</dbReference>
<feature type="signal peptide" evidence="1">
    <location>
        <begin position="1"/>
        <end position="25"/>
    </location>
</feature>
<reference evidence="3" key="1">
    <citation type="submission" date="2018-02" db="EMBL/GenBank/DDBJ databases">
        <authorList>
            <person name="Vasarhelyi B.M."/>
            <person name="Deshmukh S."/>
            <person name="Balint B."/>
            <person name="Kukolya J."/>
        </authorList>
    </citation>
    <scope>NUCLEOTIDE SEQUENCE</scope>
    <source>
        <strain evidence="3">KB22</strain>
    </source>
</reference>
<keyword evidence="1" id="KW-0732">Signal</keyword>
<keyword evidence="4" id="KW-1185">Reference proteome</keyword>
<organism evidence="3 4">
    <name type="scientific">Sphingobacterium hungaricum</name>
    <dbReference type="NCBI Taxonomy" id="2082723"/>
    <lineage>
        <taxon>Bacteria</taxon>
        <taxon>Pseudomonadati</taxon>
        <taxon>Bacteroidota</taxon>
        <taxon>Sphingobacteriia</taxon>
        <taxon>Sphingobacteriales</taxon>
        <taxon>Sphingobacteriaceae</taxon>
        <taxon>Sphingobacterium</taxon>
    </lineage>
</organism>
<dbReference type="AlphaFoldDB" id="A0A928UXJ8"/>
<accession>A0A928UXJ8</accession>
<gene>
    <name evidence="3" type="ORF">C4F49_02855</name>
</gene>
<feature type="chain" id="PRO_5037020307" evidence="1">
    <location>
        <begin position="26"/>
        <end position="1205"/>
    </location>
</feature>
<sequence length="1205" mass="133298">MKMMKLICRVMIVFSFFITNSLAYADGSKDFYPQGVQGNRAFLVSHNGSRINNASMPFLTLGTHYVYVQAGEKLAVASSAQGVGQGKIILTSPTNQIINTSSSNLGRIADNGSGTRAAELAGPRRGYAPYEVLIDASNQGIWKIEFVAPSGDNDHNVGQNKAQNVRADKDWVQTNEYFISAWDISVRNRADEDWIKGRVYTNTLNLQISGDQIEDPNQAFYGKNYVLTNDGYVYQVNGNGSNGIAFCYFVNNKGFLDEKSDPLYKSVNNSSIDSYKIQDPRTVDSESQITHKIMYTRPDIYMPEIGYGAVPGGQTWLYKKQIDLKVTNIQINGIEGTSNYVSKRGSYISFETNAPASYKIYITSSDSRFNFQPVEIIFNAKAGENSVFWDGKDGNGKSMPVGDSYPITVKIQKLGGEVHFPYLDMEINPEGLIIELLDEDYKVKSDIVYWNDIDLTLGLEEERSKPITNLKGESSNENGHKWGTYSKNATGKGSDSFGNEKAMDTWTYIYDAYVEETLYISSKVADLAVEFTNVQDKRVELDELVYYEIKVVNKGPSSVKDAEFEFIVPKGFSVESIEYVTNCGVVHDPTAYKTLMDLGAKCEVIVKIYVKATEVPDDVYGVVDAEATILRPAEVTDPDATSVLEYNGKPRTAHGECLNNGLPVTCNNIAYHSDYFLLEPLGERGQLILIKDAAHIDANRDQFAQVGEVIRYTFTIVNSGLVNVTELKLTDPLLSNQPLKLPSSSMTASQRVVITVDYVITQADLDRGSVTNTALITGKNPRGFDVSDRSGTTSSNDTPTVIVLPKKPQIALKKTVTNKGTSKDGLFTLGDPIIYLFEIRHSGDYPIDNLKFSDPKLSDTYIALPKTSIQNEVIRFQLTYVVTDADIEAGFVSNTATITGDDGLFGTKQTDISGLTYDDNKPTVVYTPTKIKALDDVATVYENESVVISILDNDQKGSSEIMKNKIRIVKTPANSTAVPNADGTILFTPNPEYFGEDVFTYQVADQNNLWSNEATVTVTILEAIPKAVDDYAETWYNRSVEFNVLENDKSTGVNIDFNSVEVMSYPQLGSIINLGNGNFRYEPNQFTTGVDNFTYTVKDINGGVSNVAKVTIVTKGFFIPNTFTPNGDGVNDTFKILGAHIFDKIELEVINRHGASIYRNANYKDEWDGNGMADGTYYFIINGYSNGAKSYSHKGTVTVIRSINY</sequence>
<name>A0A928UXJ8_9SPHI</name>
<dbReference type="InterPro" id="IPR026341">
    <property type="entry name" value="T9SS_type_B"/>
</dbReference>
<dbReference type="Gene3D" id="2.60.40.3440">
    <property type="match status" value="1"/>
</dbReference>
<dbReference type="EMBL" id="PRDK01000001">
    <property type="protein sequence ID" value="MBE8712622.1"/>
    <property type="molecule type" value="Genomic_DNA"/>
</dbReference>
<dbReference type="InterPro" id="IPR055354">
    <property type="entry name" value="DUF7507"/>
</dbReference>
<dbReference type="Gene3D" id="2.60.40.2810">
    <property type="match status" value="1"/>
</dbReference>
<protein>
    <submittedName>
        <fullName evidence="3">Chromophore lyase</fullName>
    </submittedName>
</protein>